<organism evidence="5 6">
    <name type="scientific">Micromonospora yangpuensis</name>
    <dbReference type="NCBI Taxonomy" id="683228"/>
    <lineage>
        <taxon>Bacteria</taxon>
        <taxon>Bacillati</taxon>
        <taxon>Actinomycetota</taxon>
        <taxon>Actinomycetes</taxon>
        <taxon>Micromonosporales</taxon>
        <taxon>Micromonosporaceae</taxon>
        <taxon>Micromonospora</taxon>
    </lineage>
</organism>
<protein>
    <submittedName>
        <fullName evidence="5">Succinate-semialdehyde dehydrogenase / glutarate-semialdehyde dehydrogenase</fullName>
    </submittedName>
</protein>
<evidence type="ECO:0000313" key="6">
    <source>
        <dbReference type="Proteomes" id="UP000198937"/>
    </source>
</evidence>
<name>A0A1C6UVS4_9ACTN</name>
<sequence>MPITTVNPATGAPLARYDTHDDDRVEHLLARAHVATRAWGRTPLERRVAVLHTVAGRLRADRDRLARLITEEMGKPLAEARAELEKSAATCDFYAERAAGMLGDEPVDVPEADAWVAYEPMGLVLAVMPWNFPFWQVMRFAVPSVVAGNGVFLKHSPNVTGCALEIERLFRAAGLPEGVLTTVLLAEPRVPEVTARLIADDRIAAVTLTGSTGAGAAVAAAAGRAVKKSVLELGGSDAFVVLADADVEAAAATAVRARFLNAGQSCVCAKRFVVEEPVADRFTAAFVAGVRALVVGDPTDSRTDVGPMARADLRDGLDRQVAESVAAGARVLTGGGPLPGAGFFYRPTVLADAGPGVAAFDEETFGPVATLTVAADEEHAVRLANASPYGLGLSVWTGDRKRGAALARRVTTGAAFVNAMVVSDPRLPFGGTRRSGYGRELAAVGLREFVNVRTYWAAH</sequence>
<dbReference type="FunFam" id="3.40.605.10:FF:000012">
    <property type="entry name" value="NAD-dependent succinate-semialdehyde dehydrogenase"/>
    <property type="match status" value="1"/>
</dbReference>
<dbReference type="GO" id="GO:0004777">
    <property type="term" value="F:succinate-semialdehyde dehydrogenase (NAD+) activity"/>
    <property type="evidence" value="ECO:0007669"/>
    <property type="project" value="TreeGrafter"/>
</dbReference>
<dbReference type="InterPro" id="IPR016161">
    <property type="entry name" value="Ald_DH/histidinol_DH"/>
</dbReference>
<reference evidence="5 6" key="1">
    <citation type="submission" date="2016-06" db="EMBL/GenBank/DDBJ databases">
        <authorList>
            <person name="Kjaerup R.B."/>
            <person name="Dalgaard T.S."/>
            <person name="Juul-Madsen H.R."/>
        </authorList>
    </citation>
    <scope>NUCLEOTIDE SEQUENCE [LARGE SCALE GENOMIC DNA]</scope>
    <source>
        <strain evidence="5 6">DSM 45577</strain>
    </source>
</reference>
<dbReference type="InterPro" id="IPR016163">
    <property type="entry name" value="Ald_DH_C"/>
</dbReference>
<dbReference type="PANTHER" id="PTHR43217">
    <property type="entry name" value="SUCCINATE SEMIALDEHYDE DEHYDROGENASE [NAD(P)+] SAD"/>
    <property type="match status" value="1"/>
</dbReference>
<dbReference type="InterPro" id="IPR047110">
    <property type="entry name" value="GABD/Sad-like"/>
</dbReference>
<dbReference type="OrthoDB" id="3955596at2"/>
<dbReference type="SUPFAM" id="SSF53720">
    <property type="entry name" value="ALDH-like"/>
    <property type="match status" value="1"/>
</dbReference>
<dbReference type="FunFam" id="3.40.309.10:FF:000009">
    <property type="entry name" value="Aldehyde dehydrogenase A"/>
    <property type="match status" value="1"/>
</dbReference>
<dbReference type="Gene3D" id="3.40.605.10">
    <property type="entry name" value="Aldehyde Dehydrogenase, Chain A, domain 1"/>
    <property type="match status" value="1"/>
</dbReference>
<evidence type="ECO:0000256" key="1">
    <source>
        <dbReference type="ARBA" id="ARBA00009986"/>
    </source>
</evidence>
<dbReference type="PANTHER" id="PTHR43217:SF1">
    <property type="entry name" value="SUCCINATE SEMIALDEHYDE DEHYDROGENASE [NAD(P)+] SAD"/>
    <property type="match status" value="1"/>
</dbReference>
<keyword evidence="3" id="KW-0560">Oxidoreductase</keyword>
<dbReference type="Gene3D" id="3.40.309.10">
    <property type="entry name" value="Aldehyde Dehydrogenase, Chain A, domain 2"/>
    <property type="match status" value="1"/>
</dbReference>
<comment type="similarity">
    <text evidence="1">Belongs to the aldehyde dehydrogenase family.</text>
</comment>
<dbReference type="AlphaFoldDB" id="A0A1C6UVS4"/>
<proteinExistence type="inferred from homology"/>
<dbReference type="InterPro" id="IPR016162">
    <property type="entry name" value="Ald_DH_N"/>
</dbReference>
<dbReference type="InterPro" id="IPR044148">
    <property type="entry name" value="ALDH_GabD1-like"/>
</dbReference>
<keyword evidence="6" id="KW-1185">Reference proteome</keyword>
<gene>
    <name evidence="5" type="ORF">GA0070617_3726</name>
</gene>
<dbReference type="InterPro" id="IPR016160">
    <property type="entry name" value="Ald_DH_CS_CYS"/>
</dbReference>
<accession>A0A1C6UVS4</accession>
<dbReference type="Proteomes" id="UP000198937">
    <property type="component" value="Unassembled WGS sequence"/>
</dbReference>
<dbReference type="EMBL" id="FMIA01000002">
    <property type="protein sequence ID" value="SCL58120.1"/>
    <property type="molecule type" value="Genomic_DNA"/>
</dbReference>
<dbReference type="GO" id="GO:0004030">
    <property type="term" value="F:aldehyde dehydrogenase [NAD(P)+] activity"/>
    <property type="evidence" value="ECO:0007669"/>
    <property type="project" value="InterPro"/>
</dbReference>
<dbReference type="PROSITE" id="PS00070">
    <property type="entry name" value="ALDEHYDE_DEHYDR_CYS"/>
    <property type="match status" value="1"/>
</dbReference>
<evidence type="ECO:0000313" key="5">
    <source>
        <dbReference type="EMBL" id="SCL58120.1"/>
    </source>
</evidence>
<evidence type="ECO:0000256" key="3">
    <source>
        <dbReference type="ARBA" id="ARBA00023002"/>
    </source>
</evidence>
<dbReference type="Pfam" id="PF00171">
    <property type="entry name" value="Aldedh"/>
    <property type="match status" value="1"/>
</dbReference>
<feature type="domain" description="Aldehyde dehydrogenase" evidence="4">
    <location>
        <begin position="3"/>
        <end position="454"/>
    </location>
</feature>
<dbReference type="STRING" id="683228.GA0070617_3726"/>
<dbReference type="InterPro" id="IPR015590">
    <property type="entry name" value="Aldehyde_DH_dom"/>
</dbReference>
<evidence type="ECO:0000256" key="2">
    <source>
        <dbReference type="ARBA" id="ARBA00022857"/>
    </source>
</evidence>
<dbReference type="RefSeq" id="WP_091439818.1">
    <property type="nucleotide sequence ID" value="NZ_BMMJ01000014.1"/>
</dbReference>
<keyword evidence="2" id="KW-0521">NADP</keyword>
<evidence type="ECO:0000259" key="4">
    <source>
        <dbReference type="Pfam" id="PF00171"/>
    </source>
</evidence>
<dbReference type="CDD" id="cd07100">
    <property type="entry name" value="ALDH_SSADH1_GabD1"/>
    <property type="match status" value="1"/>
</dbReference>